<comment type="caution">
    <text evidence="1">The sequence shown here is derived from an EMBL/GenBank/DDBJ whole genome shotgun (WGS) entry which is preliminary data.</text>
</comment>
<name>A0ABS7BF86_9ACTN</name>
<gene>
    <name evidence="1" type="ORF">KZ829_38115</name>
</gene>
<evidence type="ECO:0000313" key="1">
    <source>
        <dbReference type="EMBL" id="MBW6439558.1"/>
    </source>
</evidence>
<organism evidence="1 2">
    <name type="scientific">Actinoplanes hulinensis</name>
    <dbReference type="NCBI Taxonomy" id="1144547"/>
    <lineage>
        <taxon>Bacteria</taxon>
        <taxon>Bacillati</taxon>
        <taxon>Actinomycetota</taxon>
        <taxon>Actinomycetes</taxon>
        <taxon>Micromonosporales</taxon>
        <taxon>Micromonosporaceae</taxon>
        <taxon>Actinoplanes</taxon>
    </lineage>
</organism>
<sequence>MASIDCETGRVVVHLVVGADGDAEMKVVEQPGRLTSLYYYRLTGADDVTTCLNELTRLLRS</sequence>
<proteinExistence type="predicted"/>
<dbReference type="Proteomes" id="UP001519863">
    <property type="component" value="Unassembled WGS sequence"/>
</dbReference>
<keyword evidence="2" id="KW-1185">Reference proteome</keyword>
<protein>
    <submittedName>
        <fullName evidence="1">Uncharacterized protein</fullName>
    </submittedName>
</protein>
<accession>A0ABS7BF86</accession>
<dbReference type="RefSeq" id="WP_220148703.1">
    <property type="nucleotide sequence ID" value="NZ_JAHXZI010000029.1"/>
</dbReference>
<evidence type="ECO:0000313" key="2">
    <source>
        <dbReference type="Proteomes" id="UP001519863"/>
    </source>
</evidence>
<dbReference type="EMBL" id="JAHXZI010000029">
    <property type="protein sequence ID" value="MBW6439558.1"/>
    <property type="molecule type" value="Genomic_DNA"/>
</dbReference>
<reference evidence="1 2" key="1">
    <citation type="journal article" date="2013" name="Antonie Van Leeuwenhoek">
        <title>Actinoplanes hulinensis sp. nov., a novel actinomycete isolated from soybean root (Glycine max (L.) Merr).</title>
        <authorList>
            <person name="Shen Y."/>
            <person name="Liu C."/>
            <person name="Wang X."/>
            <person name="Zhao J."/>
            <person name="Jia F."/>
            <person name="Zhang Y."/>
            <person name="Wang L."/>
            <person name="Yang D."/>
            <person name="Xiang W."/>
        </authorList>
    </citation>
    <scope>NUCLEOTIDE SEQUENCE [LARGE SCALE GENOMIC DNA]</scope>
    <source>
        <strain evidence="1 2">NEAU-M9</strain>
    </source>
</reference>